<evidence type="ECO:0000313" key="2">
    <source>
        <dbReference type="Proteomes" id="UP000765509"/>
    </source>
</evidence>
<dbReference type="AlphaFoldDB" id="A0A9Q3DVD5"/>
<gene>
    <name evidence="1" type="ORF">O181_050946</name>
</gene>
<sequence length="137" mass="16088">MSEFKIHRKLLRQCGDDLEHAVKRRTTEQYSAEDIMDILEEVATRTRISSSRVNPKRRFNTPWKYSLGKNSKENYNNIKYKSAYLIRKCHIFQSTTHLATACPRTGKIDEIDIEKEPDFENDHVIGDDSDYKLSIFS</sequence>
<evidence type="ECO:0000313" key="1">
    <source>
        <dbReference type="EMBL" id="MBW0511231.1"/>
    </source>
</evidence>
<reference evidence="1" key="1">
    <citation type="submission" date="2021-03" db="EMBL/GenBank/DDBJ databases">
        <title>Draft genome sequence of rust myrtle Austropuccinia psidii MF-1, a brazilian biotype.</title>
        <authorList>
            <person name="Quecine M.C."/>
            <person name="Pachon D.M.R."/>
            <person name="Bonatelli M.L."/>
            <person name="Correr F.H."/>
            <person name="Franceschini L.M."/>
            <person name="Leite T.F."/>
            <person name="Margarido G.R.A."/>
            <person name="Almeida C.A."/>
            <person name="Ferrarezi J.A."/>
            <person name="Labate C.A."/>
        </authorList>
    </citation>
    <scope>NUCLEOTIDE SEQUENCE</scope>
    <source>
        <strain evidence="1">MF-1</strain>
    </source>
</reference>
<dbReference type="Proteomes" id="UP000765509">
    <property type="component" value="Unassembled WGS sequence"/>
</dbReference>
<name>A0A9Q3DVD5_9BASI</name>
<keyword evidence="2" id="KW-1185">Reference proteome</keyword>
<dbReference type="EMBL" id="AVOT02022067">
    <property type="protein sequence ID" value="MBW0511231.1"/>
    <property type="molecule type" value="Genomic_DNA"/>
</dbReference>
<accession>A0A9Q3DVD5</accession>
<protein>
    <submittedName>
        <fullName evidence="1">Uncharacterized protein</fullName>
    </submittedName>
</protein>
<proteinExistence type="predicted"/>
<organism evidence="1 2">
    <name type="scientific">Austropuccinia psidii MF-1</name>
    <dbReference type="NCBI Taxonomy" id="1389203"/>
    <lineage>
        <taxon>Eukaryota</taxon>
        <taxon>Fungi</taxon>
        <taxon>Dikarya</taxon>
        <taxon>Basidiomycota</taxon>
        <taxon>Pucciniomycotina</taxon>
        <taxon>Pucciniomycetes</taxon>
        <taxon>Pucciniales</taxon>
        <taxon>Sphaerophragmiaceae</taxon>
        <taxon>Austropuccinia</taxon>
    </lineage>
</organism>
<comment type="caution">
    <text evidence="1">The sequence shown here is derived from an EMBL/GenBank/DDBJ whole genome shotgun (WGS) entry which is preliminary data.</text>
</comment>